<accession>A0ABP1CJB7</accession>
<proteinExistence type="predicted"/>
<evidence type="ECO:0000313" key="3">
    <source>
        <dbReference type="Proteomes" id="UP001497453"/>
    </source>
</evidence>
<evidence type="ECO:0000256" key="1">
    <source>
        <dbReference type="SAM" id="MobiDB-lite"/>
    </source>
</evidence>
<gene>
    <name evidence="2" type="ORF">GFSPODELE1_LOCUS448</name>
</gene>
<organism evidence="2 3">
    <name type="scientific">Somion occarium</name>
    <dbReference type="NCBI Taxonomy" id="3059160"/>
    <lineage>
        <taxon>Eukaryota</taxon>
        <taxon>Fungi</taxon>
        <taxon>Dikarya</taxon>
        <taxon>Basidiomycota</taxon>
        <taxon>Agaricomycotina</taxon>
        <taxon>Agaricomycetes</taxon>
        <taxon>Polyporales</taxon>
        <taxon>Cerrenaceae</taxon>
        <taxon>Somion</taxon>
    </lineage>
</organism>
<dbReference type="EMBL" id="OZ037944">
    <property type="protein sequence ID" value="CAL1694762.1"/>
    <property type="molecule type" value="Genomic_DNA"/>
</dbReference>
<dbReference type="Proteomes" id="UP001497453">
    <property type="component" value="Chromosome 1"/>
</dbReference>
<keyword evidence="3" id="KW-1185">Reference proteome</keyword>
<feature type="region of interest" description="Disordered" evidence="1">
    <location>
        <begin position="45"/>
        <end position="70"/>
    </location>
</feature>
<name>A0ABP1CJB7_9APHY</name>
<reference evidence="3" key="1">
    <citation type="submission" date="2024-04" db="EMBL/GenBank/DDBJ databases">
        <authorList>
            <person name="Shaw F."/>
            <person name="Minotto A."/>
        </authorList>
    </citation>
    <scope>NUCLEOTIDE SEQUENCE [LARGE SCALE GENOMIC DNA]</scope>
</reference>
<protein>
    <submittedName>
        <fullName evidence="2">Uncharacterized protein</fullName>
    </submittedName>
</protein>
<feature type="region of interest" description="Disordered" evidence="1">
    <location>
        <begin position="1"/>
        <end position="27"/>
    </location>
</feature>
<evidence type="ECO:0000313" key="2">
    <source>
        <dbReference type="EMBL" id="CAL1694762.1"/>
    </source>
</evidence>
<sequence length="144" mass="15679">MHQDGSTAHQHHPNPPDASSPFRAGSGLKSLHQDLGDIFRTPSIASATGVVPKEPPPIYDREAETQATSDSLPSVALLLREPGTSDHPTVCLDFNSFVVTHRQVNPITDTLRVQQISLRSSPQPIHLLCHFPLNICLFSLVMSS</sequence>